<feature type="domain" description="PBP" evidence="9">
    <location>
        <begin position="22"/>
        <end position="310"/>
    </location>
</feature>
<organism evidence="10 11">
    <name type="scientific">Acidihalobacter ferrooxydans</name>
    <dbReference type="NCBI Taxonomy" id="1765967"/>
    <lineage>
        <taxon>Bacteria</taxon>
        <taxon>Pseudomonadati</taxon>
        <taxon>Pseudomonadota</taxon>
        <taxon>Gammaproteobacteria</taxon>
        <taxon>Chromatiales</taxon>
        <taxon>Ectothiorhodospiraceae</taxon>
        <taxon>Acidihalobacter</taxon>
    </lineage>
</organism>
<dbReference type="PIRSF" id="PIRSF002756">
    <property type="entry name" value="PstS"/>
    <property type="match status" value="1"/>
</dbReference>
<evidence type="ECO:0000259" key="9">
    <source>
        <dbReference type="Pfam" id="PF12849"/>
    </source>
</evidence>
<dbReference type="OrthoDB" id="9801510at2"/>
<feature type="chain" id="PRO_5012049262" description="Phosphate-binding protein PstS" evidence="8">
    <location>
        <begin position="26"/>
        <end position="349"/>
    </location>
</feature>
<dbReference type="Pfam" id="PF12849">
    <property type="entry name" value="PBP_like_2"/>
    <property type="match status" value="1"/>
</dbReference>
<comment type="function">
    <text evidence="1 7">Part of the ABC transporter complex PstSACB involved in phosphate import.</text>
</comment>
<evidence type="ECO:0000256" key="7">
    <source>
        <dbReference type="PIRNR" id="PIRNR002756"/>
    </source>
</evidence>
<comment type="subunit">
    <text evidence="3 7">The complex is composed of two ATP-binding proteins (PstB), two transmembrane proteins (PstC and PstA) and a solute-binding protein (PstS).</text>
</comment>
<comment type="similarity">
    <text evidence="2 7">Belongs to the PstS family.</text>
</comment>
<sequence>MHFSRLTKFATGASLAFMLGSVAHAASVKQITGAGSSFAYPLYSAWADQYAKQTGVQLNYQSIGSGGGIRAIKSRTVDFGATDAPLKEKDLKKHSLVQFPTAMGGVIPTINVPGVKPGQMVLSGPVLADIFMGKITQWNAPAIKQLNPGLNLPNMRITVVHRSDGSGTTFIFTNYLAKVSPAWKKEVGFGKAVNWPSSGNVGGKGNEGVAAYVNRIRGSIGYNEYAYVTQNHMNYADMINRAGQRVAPTAANFASAAANADWKHAPGYYLMLTDQPGAKSWPITGATFLLVPAKPAQPERTKAVLKFFDWGYTQGRSIAEKLDYIPMPESVVKMIEATWHQDIHPTIWK</sequence>
<dbReference type="InterPro" id="IPR005673">
    <property type="entry name" value="ABC_phos-bd_PstS"/>
</dbReference>
<evidence type="ECO:0000313" key="11">
    <source>
        <dbReference type="Proteomes" id="UP000243807"/>
    </source>
</evidence>
<dbReference type="CDD" id="cd13565">
    <property type="entry name" value="PBP2_PstS"/>
    <property type="match status" value="1"/>
</dbReference>
<dbReference type="NCBIfam" id="TIGR00975">
    <property type="entry name" value="3a0107s03"/>
    <property type="match status" value="1"/>
</dbReference>
<evidence type="ECO:0000256" key="3">
    <source>
        <dbReference type="ARBA" id="ARBA00011529"/>
    </source>
</evidence>
<proteinExistence type="inferred from homology"/>
<accession>A0A1P8UL74</accession>
<dbReference type="GO" id="GO:0042301">
    <property type="term" value="F:phosphate ion binding"/>
    <property type="evidence" value="ECO:0007669"/>
    <property type="project" value="InterPro"/>
</dbReference>
<evidence type="ECO:0000256" key="6">
    <source>
        <dbReference type="ARBA" id="ARBA00022592"/>
    </source>
</evidence>
<gene>
    <name evidence="10" type="ORF">BW247_06025</name>
</gene>
<evidence type="ECO:0000313" key="10">
    <source>
        <dbReference type="EMBL" id="APZ44565.1"/>
    </source>
</evidence>
<protein>
    <recommendedName>
        <fullName evidence="4 7">Phosphate-binding protein PstS</fullName>
    </recommendedName>
</protein>
<evidence type="ECO:0000256" key="4">
    <source>
        <dbReference type="ARBA" id="ARBA00021889"/>
    </source>
</evidence>
<keyword evidence="5 7" id="KW-0813">Transport</keyword>
<dbReference type="GO" id="GO:0035435">
    <property type="term" value="P:phosphate ion transmembrane transport"/>
    <property type="evidence" value="ECO:0007669"/>
    <property type="project" value="InterPro"/>
</dbReference>
<evidence type="ECO:0000256" key="2">
    <source>
        <dbReference type="ARBA" id="ARBA00008725"/>
    </source>
</evidence>
<dbReference type="EMBL" id="CP019434">
    <property type="protein sequence ID" value="APZ44565.1"/>
    <property type="molecule type" value="Genomic_DNA"/>
</dbReference>
<dbReference type="Proteomes" id="UP000243807">
    <property type="component" value="Chromosome"/>
</dbReference>
<dbReference type="Gene3D" id="3.40.190.10">
    <property type="entry name" value="Periplasmic binding protein-like II"/>
    <property type="match status" value="2"/>
</dbReference>
<dbReference type="PANTHER" id="PTHR42996">
    <property type="entry name" value="PHOSPHATE-BINDING PROTEIN PSTS"/>
    <property type="match status" value="1"/>
</dbReference>
<dbReference type="NCBIfam" id="NF008171">
    <property type="entry name" value="PRK10918.1"/>
    <property type="match status" value="1"/>
</dbReference>
<dbReference type="STRING" id="1765967.BW247_06025"/>
<evidence type="ECO:0000256" key="8">
    <source>
        <dbReference type="SAM" id="SignalP"/>
    </source>
</evidence>
<name>A0A1P8UL74_9GAMM</name>
<dbReference type="RefSeq" id="WP_076838373.1">
    <property type="nucleotide sequence ID" value="NZ_CP019434.1"/>
</dbReference>
<dbReference type="PANTHER" id="PTHR42996:SF1">
    <property type="entry name" value="PHOSPHATE-BINDING PROTEIN PSTS"/>
    <property type="match status" value="1"/>
</dbReference>
<reference evidence="10 11" key="1">
    <citation type="submission" date="2017-01" db="EMBL/GenBank/DDBJ databases">
        <title>Draft sequence of Acidihalobacter ferrooxidans strain DSM 14175 (strain V8).</title>
        <authorList>
            <person name="Khaleque H.N."/>
            <person name="Ramsay J.P."/>
            <person name="Murphy R.J.T."/>
            <person name="Kaksonen A.H."/>
            <person name="Boxall N.J."/>
            <person name="Watkin E.L.J."/>
        </authorList>
    </citation>
    <scope>NUCLEOTIDE SEQUENCE [LARGE SCALE GENOMIC DNA]</scope>
    <source>
        <strain evidence="10 11">V8</strain>
    </source>
</reference>
<keyword evidence="8" id="KW-0732">Signal</keyword>
<keyword evidence="6 7" id="KW-0592">Phosphate transport</keyword>
<dbReference type="InterPro" id="IPR024370">
    <property type="entry name" value="PBP_domain"/>
</dbReference>
<dbReference type="SUPFAM" id="SSF53850">
    <property type="entry name" value="Periplasmic binding protein-like II"/>
    <property type="match status" value="1"/>
</dbReference>
<dbReference type="InterPro" id="IPR050962">
    <property type="entry name" value="Phosphate-bind_PstS"/>
</dbReference>
<evidence type="ECO:0000256" key="1">
    <source>
        <dbReference type="ARBA" id="ARBA00002841"/>
    </source>
</evidence>
<dbReference type="GO" id="GO:0043190">
    <property type="term" value="C:ATP-binding cassette (ABC) transporter complex"/>
    <property type="evidence" value="ECO:0007669"/>
    <property type="project" value="InterPro"/>
</dbReference>
<dbReference type="KEGG" id="afy:BW247_06025"/>
<feature type="signal peptide" evidence="8">
    <location>
        <begin position="1"/>
        <end position="25"/>
    </location>
</feature>
<evidence type="ECO:0000256" key="5">
    <source>
        <dbReference type="ARBA" id="ARBA00022448"/>
    </source>
</evidence>
<dbReference type="AlphaFoldDB" id="A0A1P8UL74"/>
<keyword evidence="11" id="KW-1185">Reference proteome</keyword>